<dbReference type="EMBL" id="GBRH01158380">
    <property type="protein sequence ID" value="JAE39516.1"/>
    <property type="molecule type" value="Transcribed_RNA"/>
</dbReference>
<organism evidence="1">
    <name type="scientific">Arundo donax</name>
    <name type="common">Giant reed</name>
    <name type="synonym">Donax arundinaceus</name>
    <dbReference type="NCBI Taxonomy" id="35708"/>
    <lineage>
        <taxon>Eukaryota</taxon>
        <taxon>Viridiplantae</taxon>
        <taxon>Streptophyta</taxon>
        <taxon>Embryophyta</taxon>
        <taxon>Tracheophyta</taxon>
        <taxon>Spermatophyta</taxon>
        <taxon>Magnoliopsida</taxon>
        <taxon>Liliopsida</taxon>
        <taxon>Poales</taxon>
        <taxon>Poaceae</taxon>
        <taxon>PACMAD clade</taxon>
        <taxon>Arundinoideae</taxon>
        <taxon>Arundineae</taxon>
        <taxon>Arundo</taxon>
    </lineage>
</organism>
<name>A0A0A9HXB8_ARUDO</name>
<evidence type="ECO:0000313" key="1">
    <source>
        <dbReference type="EMBL" id="JAE39516.1"/>
    </source>
</evidence>
<dbReference type="AlphaFoldDB" id="A0A0A9HXB8"/>
<protein>
    <submittedName>
        <fullName evidence="1">Uncharacterized protein</fullName>
    </submittedName>
</protein>
<reference evidence="1" key="1">
    <citation type="submission" date="2014-09" db="EMBL/GenBank/DDBJ databases">
        <authorList>
            <person name="Magalhaes I.L.F."/>
            <person name="Oliveira U."/>
            <person name="Santos F.R."/>
            <person name="Vidigal T.H.D.A."/>
            <person name="Brescovit A.D."/>
            <person name="Santos A.J."/>
        </authorList>
    </citation>
    <scope>NUCLEOTIDE SEQUENCE</scope>
    <source>
        <tissue evidence="1">Shoot tissue taken approximately 20 cm above the soil surface</tissue>
    </source>
</reference>
<sequence length="53" mass="5937">MRTYAQKALPHFFWILSKTGSGKHSKATFGFQGYICGHLDSKALIFFIVCILG</sequence>
<reference evidence="1" key="2">
    <citation type="journal article" date="2015" name="Data Brief">
        <title>Shoot transcriptome of the giant reed, Arundo donax.</title>
        <authorList>
            <person name="Barrero R.A."/>
            <person name="Guerrero F.D."/>
            <person name="Moolhuijzen P."/>
            <person name="Goolsby J.A."/>
            <person name="Tidwell J."/>
            <person name="Bellgard S.E."/>
            <person name="Bellgard M.I."/>
        </authorList>
    </citation>
    <scope>NUCLEOTIDE SEQUENCE</scope>
    <source>
        <tissue evidence="1">Shoot tissue taken approximately 20 cm above the soil surface</tissue>
    </source>
</reference>
<proteinExistence type="predicted"/>
<accession>A0A0A9HXB8</accession>